<evidence type="ECO:0000313" key="3">
    <source>
        <dbReference type="Proteomes" id="UP000000267"/>
    </source>
</evidence>
<feature type="compositionally biased region" description="Basic and acidic residues" evidence="1">
    <location>
        <begin position="419"/>
        <end position="429"/>
    </location>
</feature>
<evidence type="ECO:0000256" key="1">
    <source>
        <dbReference type="SAM" id="MobiDB-lite"/>
    </source>
</evidence>
<dbReference type="InParanoid" id="A7TT20"/>
<dbReference type="PhylomeDB" id="A7TT20"/>
<gene>
    <name evidence="2" type="ORF">Kpol_295p6</name>
</gene>
<dbReference type="AlphaFoldDB" id="A7TT20"/>
<dbReference type="EMBL" id="DS480536">
    <property type="protein sequence ID" value="EDO14590.1"/>
    <property type="molecule type" value="Genomic_DNA"/>
</dbReference>
<keyword evidence="3" id="KW-1185">Reference proteome</keyword>
<feature type="compositionally biased region" description="Basic residues" evidence="1">
    <location>
        <begin position="593"/>
        <end position="602"/>
    </location>
</feature>
<name>A7TT20_VANPO</name>
<dbReference type="HOGENOM" id="CLU_359500_0_0_1"/>
<sequence>MALSQTIIQPIVPSHQELNPEVGVELNNEVQQNFQNLQNNSYVYSAISNYKQENRYLAQLRNISLELNSLLTLYINEAISFKPQLCQEVPSCNYASLKSQFIDFTGTTIRRNKSKLYYLPTNMCDEIQQLNPSIPTNAKNDFNTIYNKKRAPINNAKINYYKNRLITELDYENLDRVEIACFFIAFSALNSYLYLETDENITEDNNKHSRTNVQNGIDEDQKSKSKSRKLKGKNSHSSSSRNSTNETNENYDDEFLSSFDGVKNCIKKGYIIGFRELGFLVGITPWHFHRVFKTVTGVTIREYGQLCVDFIKLNEKLINDYKLKMNDLKLRYLASSSTAIDEIKSFLFYPIDYVTELNFFHVVECFKSDISQVYKNFITLVRLNTFENTVNVNLINNNIQTIFDTEYFIDPTKSKEFKKSKLERSKQSPDCDGSSTVYQESSHNKKTRLNNEVRKQRSLVMNGRIKVAFDTLLNLRDIFSFLSINNVSDEIPNFNQEFNFAPVTNGMNTGNFTNTAPSLPEAFNETDPSDGSNKYALDTTSLESPCFESFPPSEELHDLSSSPYTYNSLKTNNIKNQLHASSSSSLLATPKKSNGKVTKRKCQSAGNTNGVLYNQMQKNSFERKKSSVVSSPIRIKEEELSDEQCARDIINNFSLDQKFFNLNNLDDDLLVKPIEKNITEDNDQSLQTRKDQGNNEVQNCNESFESKNITLTSAEDLGPILSLSSENSASFDCLNNVNDLGELTLDNDLLLNNFNLNQFENDLSYSNDFEYPFGNDSNE</sequence>
<dbReference type="Proteomes" id="UP000000267">
    <property type="component" value="Unassembled WGS sequence"/>
</dbReference>
<feature type="compositionally biased region" description="Low complexity" evidence="1">
    <location>
        <begin position="235"/>
        <end position="247"/>
    </location>
</feature>
<dbReference type="KEGG" id="vpo:Kpol_295p6"/>
<organism evidence="3">
    <name type="scientific">Vanderwaltozyma polyspora (strain ATCC 22028 / DSM 70294 / BCRC 21397 / CBS 2163 / NBRC 10782 / NRRL Y-8283 / UCD 57-17)</name>
    <name type="common">Kluyveromyces polysporus</name>
    <dbReference type="NCBI Taxonomy" id="436907"/>
    <lineage>
        <taxon>Eukaryota</taxon>
        <taxon>Fungi</taxon>
        <taxon>Dikarya</taxon>
        <taxon>Ascomycota</taxon>
        <taxon>Saccharomycotina</taxon>
        <taxon>Saccharomycetes</taxon>
        <taxon>Saccharomycetales</taxon>
        <taxon>Saccharomycetaceae</taxon>
        <taxon>Vanderwaltozyma</taxon>
    </lineage>
</organism>
<accession>A7TT20</accession>
<dbReference type="Gene3D" id="1.10.10.60">
    <property type="entry name" value="Homeodomain-like"/>
    <property type="match status" value="1"/>
</dbReference>
<dbReference type="GeneID" id="5542601"/>
<proteinExistence type="predicted"/>
<reference evidence="2 3" key="1">
    <citation type="journal article" date="2007" name="Proc. Natl. Acad. Sci. U.S.A.">
        <title>Independent sorting-out of thousands of duplicated gene pairs in two yeast species descended from a whole-genome duplication.</title>
        <authorList>
            <person name="Scannell D.R."/>
            <person name="Frank A.C."/>
            <person name="Conant G.C."/>
            <person name="Byrne K.P."/>
            <person name="Woolfit M."/>
            <person name="Wolfe K.H."/>
        </authorList>
    </citation>
    <scope>NUCLEOTIDE SEQUENCE [LARGE SCALE GENOMIC DNA]</scope>
    <source>
        <strain evidence="3">ATCC 22028 / DSM 70294 / BCRC 21397 / CBS 2163 / NBRC 10782 / NRRL Y-8283 / UCD 57-17</strain>
    </source>
</reference>
<evidence type="ECO:0000313" key="2">
    <source>
        <dbReference type="EMBL" id="EDO14590.1"/>
    </source>
</evidence>
<feature type="region of interest" description="Disordered" evidence="1">
    <location>
        <begin position="419"/>
        <end position="449"/>
    </location>
</feature>
<feature type="region of interest" description="Disordered" evidence="1">
    <location>
        <begin position="581"/>
        <end position="609"/>
    </location>
</feature>
<dbReference type="RefSeq" id="XP_001642448.1">
    <property type="nucleotide sequence ID" value="XM_001642398.1"/>
</dbReference>
<dbReference type="eggNOG" id="ENOG502QU2D">
    <property type="taxonomic scope" value="Eukaryota"/>
</dbReference>
<feature type="region of interest" description="Disordered" evidence="1">
    <location>
        <begin position="204"/>
        <end position="247"/>
    </location>
</feature>
<dbReference type="STRING" id="436907.A7TT20"/>
<protein>
    <submittedName>
        <fullName evidence="2">Uncharacterized protein</fullName>
    </submittedName>
</protein>
<feature type="compositionally biased region" description="Basic residues" evidence="1">
    <location>
        <begin position="224"/>
        <end position="234"/>
    </location>
</feature>
<dbReference type="OrthoDB" id="2447880at2759"/>